<dbReference type="AlphaFoldDB" id="A0A3A3ZN27"/>
<dbReference type="CDD" id="cd04433">
    <property type="entry name" value="AFD_class_I"/>
    <property type="match status" value="1"/>
</dbReference>
<evidence type="ECO:0000313" key="10">
    <source>
        <dbReference type="EMBL" id="RJK98191.1"/>
    </source>
</evidence>
<keyword evidence="3 10" id="KW-0436">Ligase</keyword>
<feature type="region of interest" description="Disordered" evidence="7">
    <location>
        <begin position="162"/>
        <end position="205"/>
    </location>
</feature>
<dbReference type="EMBL" id="QZEZ01000001">
    <property type="protein sequence ID" value="RJK98191.1"/>
    <property type="molecule type" value="Genomic_DNA"/>
</dbReference>
<feature type="compositionally biased region" description="Low complexity" evidence="7">
    <location>
        <begin position="1"/>
        <end position="22"/>
    </location>
</feature>
<feature type="domain" description="AMP-binding enzyme C-terminal" evidence="9">
    <location>
        <begin position="445"/>
        <end position="519"/>
    </location>
</feature>
<dbReference type="InterPro" id="IPR045851">
    <property type="entry name" value="AMP-bd_C_sf"/>
</dbReference>
<evidence type="ECO:0000256" key="5">
    <source>
        <dbReference type="ARBA" id="ARBA00039545"/>
    </source>
</evidence>
<organism evidence="10 11">
    <name type="scientific">Vallicoccus soli</name>
    <dbReference type="NCBI Taxonomy" id="2339232"/>
    <lineage>
        <taxon>Bacteria</taxon>
        <taxon>Bacillati</taxon>
        <taxon>Actinomycetota</taxon>
        <taxon>Actinomycetes</taxon>
        <taxon>Motilibacterales</taxon>
        <taxon>Vallicoccaceae</taxon>
        <taxon>Vallicoccus</taxon>
    </lineage>
</organism>
<dbReference type="OrthoDB" id="9803968at2"/>
<dbReference type="InterPro" id="IPR025110">
    <property type="entry name" value="AMP-bd_C"/>
</dbReference>
<dbReference type="GO" id="GO:0016020">
    <property type="term" value="C:membrane"/>
    <property type="evidence" value="ECO:0007669"/>
    <property type="project" value="UniProtKB-SubCell"/>
</dbReference>
<feature type="region of interest" description="Disordered" evidence="7">
    <location>
        <begin position="517"/>
        <end position="542"/>
    </location>
</feature>
<dbReference type="InterPro" id="IPR050237">
    <property type="entry name" value="ATP-dep_AMP-bd_enzyme"/>
</dbReference>
<dbReference type="SUPFAM" id="SSF56801">
    <property type="entry name" value="Acetyl-CoA synthetase-like"/>
    <property type="match status" value="1"/>
</dbReference>
<dbReference type="InterPro" id="IPR000873">
    <property type="entry name" value="AMP-dep_synth/lig_dom"/>
</dbReference>
<dbReference type="EC" id="6.2.1.3" evidence="4"/>
<reference evidence="10 11" key="1">
    <citation type="submission" date="2018-09" db="EMBL/GenBank/DDBJ databases">
        <title>YIM 75000 draft genome.</title>
        <authorList>
            <person name="Tang S."/>
            <person name="Feng Y."/>
        </authorList>
    </citation>
    <scope>NUCLEOTIDE SEQUENCE [LARGE SCALE GENOMIC DNA]</scope>
    <source>
        <strain evidence="10 11">YIM 75000</strain>
    </source>
</reference>
<comment type="pathway">
    <text evidence="2">Lipid metabolism; fatty acid beta-oxidation.</text>
</comment>
<dbReference type="InterPro" id="IPR042099">
    <property type="entry name" value="ANL_N_sf"/>
</dbReference>
<evidence type="ECO:0000259" key="8">
    <source>
        <dbReference type="Pfam" id="PF00501"/>
    </source>
</evidence>
<gene>
    <name evidence="10" type="ORF">D5H78_04630</name>
</gene>
<evidence type="ECO:0000256" key="2">
    <source>
        <dbReference type="ARBA" id="ARBA00005005"/>
    </source>
</evidence>
<proteinExistence type="predicted"/>
<dbReference type="RefSeq" id="WP_119949117.1">
    <property type="nucleotide sequence ID" value="NZ_QZEZ01000001.1"/>
</dbReference>
<dbReference type="PANTHER" id="PTHR43767">
    <property type="entry name" value="LONG-CHAIN-FATTY-ACID--COA LIGASE"/>
    <property type="match status" value="1"/>
</dbReference>
<dbReference type="Pfam" id="PF00501">
    <property type="entry name" value="AMP-binding"/>
    <property type="match status" value="1"/>
</dbReference>
<feature type="domain" description="AMP-dependent synthetase/ligase" evidence="8">
    <location>
        <begin position="38"/>
        <end position="396"/>
    </location>
</feature>
<dbReference type="GO" id="GO:0004467">
    <property type="term" value="F:long-chain fatty acid-CoA ligase activity"/>
    <property type="evidence" value="ECO:0007669"/>
    <property type="project" value="UniProtKB-EC"/>
</dbReference>
<feature type="region of interest" description="Disordered" evidence="7">
    <location>
        <begin position="1"/>
        <end position="29"/>
    </location>
</feature>
<dbReference type="PANTHER" id="PTHR43767:SF8">
    <property type="entry name" value="LONG-CHAIN-FATTY-ACID--COA LIGASE"/>
    <property type="match status" value="1"/>
</dbReference>
<protein>
    <recommendedName>
        <fullName evidence="5">Long-chain-fatty-acid--CoA ligase</fullName>
        <ecNumber evidence="4">6.2.1.3</ecNumber>
    </recommendedName>
    <alternativeName>
        <fullName evidence="6">Long-chain acyl-CoA synthetase</fullName>
    </alternativeName>
</protein>
<comment type="subcellular location">
    <subcellularLocation>
        <location evidence="1">Membrane</location>
        <topology evidence="1">Peripheral membrane protein</topology>
    </subcellularLocation>
</comment>
<evidence type="ECO:0000256" key="4">
    <source>
        <dbReference type="ARBA" id="ARBA00026121"/>
    </source>
</evidence>
<name>A0A3A3ZN27_9ACTN</name>
<evidence type="ECO:0000313" key="11">
    <source>
        <dbReference type="Proteomes" id="UP000265614"/>
    </source>
</evidence>
<accession>A0A3A3ZN27</accession>
<evidence type="ECO:0000256" key="1">
    <source>
        <dbReference type="ARBA" id="ARBA00004170"/>
    </source>
</evidence>
<evidence type="ECO:0000256" key="7">
    <source>
        <dbReference type="SAM" id="MobiDB-lite"/>
    </source>
</evidence>
<dbReference type="Gene3D" id="3.40.50.12780">
    <property type="entry name" value="N-terminal domain of ligase-like"/>
    <property type="match status" value="1"/>
</dbReference>
<evidence type="ECO:0000256" key="3">
    <source>
        <dbReference type="ARBA" id="ARBA00022598"/>
    </source>
</evidence>
<sequence>MTTTATPTSTATAAPSSEQATPGTASAERSVVRIVTASARLGDRPAVLGPAGTTTGARYAHRVLAAAATLRRLGAGPGTTVALLLTGNGVDQLVARHAAQLLGACAVHVRSMNPRTDDEELDGAAQARLLRLTGAHLLVVDPPQAARGRLLARSTGVRLLATGPGTGLAPLEGPDRLDPADAPAPAPDDRALVTSTSGSGGRPKAVVQSWGTYERLVRLLGEDARDYRPRVLAATPVGHTVAPMLDAALARGGSVVLHAGFDAGAVLDAVAADAVTDAYLAVPHLYALLDHPRLGATDLSRLRRVVYSGTPAAPHRVAEAARRVGPALVQVYGTTETGGISCLHALDHAEPELHGTVGRPFPWVDLRLVGEDGRDAAPGEVGEVWVRSPTTMDGYLGEAGTGRAPDGAVRTGDLARRTPTGHLELVGRRGRVLKVGGLKVHPAAVEQALLAHPDVVLAAAWGVSDAQRVEHLLAAVQVRPAATATGTALADHVAGLLGGPYRPERVEVAARLPLTPSGKPDVARLAAGSAPAATPDRSTPCP</sequence>
<comment type="caution">
    <text evidence="10">The sequence shown here is derived from an EMBL/GenBank/DDBJ whole genome shotgun (WGS) entry which is preliminary data.</text>
</comment>
<keyword evidence="11" id="KW-1185">Reference proteome</keyword>
<dbReference type="Proteomes" id="UP000265614">
    <property type="component" value="Unassembled WGS sequence"/>
</dbReference>
<evidence type="ECO:0000256" key="6">
    <source>
        <dbReference type="ARBA" id="ARBA00042773"/>
    </source>
</evidence>
<evidence type="ECO:0000259" key="9">
    <source>
        <dbReference type="Pfam" id="PF13193"/>
    </source>
</evidence>
<dbReference type="Gene3D" id="3.30.300.30">
    <property type="match status" value="1"/>
</dbReference>
<dbReference type="Pfam" id="PF13193">
    <property type="entry name" value="AMP-binding_C"/>
    <property type="match status" value="1"/>
</dbReference>